<dbReference type="GO" id="GO:0005886">
    <property type="term" value="C:plasma membrane"/>
    <property type="evidence" value="ECO:0007669"/>
    <property type="project" value="TreeGrafter"/>
</dbReference>
<accession>A0A1Y3AYR7</accession>
<comment type="caution">
    <text evidence="2">The sequence shown here is derived from an EMBL/GenBank/DDBJ whole genome shotgun (WGS) entry which is preliminary data.</text>
</comment>
<evidence type="ECO:0000256" key="1">
    <source>
        <dbReference type="SAM" id="Phobius"/>
    </source>
</evidence>
<dbReference type="Proteomes" id="UP000194236">
    <property type="component" value="Unassembled WGS sequence"/>
</dbReference>
<dbReference type="PANTHER" id="PTHR15937:SF3">
    <property type="entry name" value="TRANSMEMBRANE 7 SUPERFAMILY MEMBER 3"/>
    <property type="match status" value="1"/>
</dbReference>
<dbReference type="GO" id="GO:0043069">
    <property type="term" value="P:negative regulation of programmed cell death"/>
    <property type="evidence" value="ECO:0007669"/>
    <property type="project" value="TreeGrafter"/>
</dbReference>
<dbReference type="OrthoDB" id="6510255at2759"/>
<gene>
    <name evidence="2" type="ORF">BLA29_005285</name>
</gene>
<proteinExistence type="predicted"/>
<keyword evidence="3" id="KW-1185">Reference proteome</keyword>
<dbReference type="InterPro" id="IPR042502">
    <property type="entry name" value="TM7SF3"/>
</dbReference>
<evidence type="ECO:0000313" key="3">
    <source>
        <dbReference type="Proteomes" id="UP000194236"/>
    </source>
</evidence>
<name>A0A1Y3AYR7_EURMA</name>
<keyword evidence="1" id="KW-0812">Transmembrane</keyword>
<dbReference type="Pfam" id="PF25992">
    <property type="entry name" value="Ig_TM7SF3_N"/>
    <property type="match status" value="1"/>
</dbReference>
<keyword evidence="1" id="KW-0472">Membrane</keyword>
<evidence type="ECO:0000313" key="2">
    <source>
        <dbReference type="EMBL" id="OTF72556.1"/>
    </source>
</evidence>
<dbReference type="PANTHER" id="PTHR15937">
    <property type="entry name" value="TRANSMEMBRANE 7 SUPERFAMILY MEMBER 3"/>
    <property type="match status" value="1"/>
</dbReference>
<keyword evidence="1" id="KW-1133">Transmembrane helix</keyword>
<protein>
    <submittedName>
        <fullName evidence="2">DUF4203 domain containing protein</fullName>
    </submittedName>
</protein>
<dbReference type="EMBL" id="MUJZ01055652">
    <property type="protein sequence ID" value="OTF72556.1"/>
    <property type="molecule type" value="Genomic_DNA"/>
</dbReference>
<organism evidence="2 3">
    <name type="scientific">Euroglyphus maynei</name>
    <name type="common">Mayne's house dust mite</name>
    <dbReference type="NCBI Taxonomy" id="6958"/>
    <lineage>
        <taxon>Eukaryota</taxon>
        <taxon>Metazoa</taxon>
        <taxon>Ecdysozoa</taxon>
        <taxon>Arthropoda</taxon>
        <taxon>Chelicerata</taxon>
        <taxon>Arachnida</taxon>
        <taxon>Acari</taxon>
        <taxon>Acariformes</taxon>
        <taxon>Sarcoptiformes</taxon>
        <taxon>Astigmata</taxon>
        <taxon>Psoroptidia</taxon>
        <taxon>Analgoidea</taxon>
        <taxon>Pyroglyphidae</taxon>
        <taxon>Pyroglyphinae</taxon>
        <taxon>Euroglyphus</taxon>
    </lineage>
</organism>
<feature type="transmembrane region" description="Helical" evidence="1">
    <location>
        <begin position="288"/>
        <end position="312"/>
    </location>
</feature>
<sequence>MFIVPSHSAPVQFANISINLEMNAFPTKLTNQVINHKLIQLNNSEHELIKVNDNSSNNDTEISLTVFGIHTQKDRNVSLCRWQNPKSIVMNGTNFGLAFGKDQHYHRSYSICLYNPNVDPLNVLLIENKYPSVYAPVPGGCNLEFALEISPFISTRSTDFPLIDYLTFQHAALGNETDYKYQCGKESRDQIEYLIYAHYTNDNNDNDDDETEYFHRLILMSNYDWIVAHCWLIARINPNLSPLRLYFSSNSKQIIYFNIVARLKNEIIHWSLYVPSHNPDKRSESVDIVFIIVLVFMCILSTIVSIIGYRYFILGNFS</sequence>
<dbReference type="AlphaFoldDB" id="A0A1Y3AYR7"/>
<reference evidence="2 3" key="1">
    <citation type="submission" date="2017-03" db="EMBL/GenBank/DDBJ databases">
        <title>Genome Survey of Euroglyphus maynei.</title>
        <authorList>
            <person name="Arlian L.G."/>
            <person name="Morgan M.S."/>
            <person name="Rider S.D."/>
        </authorList>
    </citation>
    <scope>NUCLEOTIDE SEQUENCE [LARGE SCALE GENOMIC DNA]</scope>
    <source>
        <strain evidence="2">Arlian Lab</strain>
        <tissue evidence="2">Whole body</tissue>
    </source>
</reference>